<evidence type="ECO:0000313" key="3">
    <source>
        <dbReference type="Proteomes" id="UP000623129"/>
    </source>
</evidence>
<keyword evidence="3" id="KW-1185">Reference proteome</keyword>
<dbReference type="Proteomes" id="UP000623129">
    <property type="component" value="Unassembled WGS sequence"/>
</dbReference>
<proteinExistence type="predicted"/>
<dbReference type="PANTHER" id="PTHR44586:SF25">
    <property type="entry name" value="(WILD MALAYSIAN BANANA) HYPOTHETICAL PROTEIN"/>
    <property type="match status" value="1"/>
</dbReference>
<dbReference type="PANTHER" id="PTHR44586">
    <property type="entry name" value="F-BOX DOMAIN CONTAINING PROTEIN, EXPRESSED"/>
    <property type="match status" value="1"/>
</dbReference>
<dbReference type="InterPro" id="IPR005174">
    <property type="entry name" value="KIB1-4_b-propeller"/>
</dbReference>
<accession>A0A833VAD6</accession>
<sequence length="167" mass="19319">MQPQWQKEQWFTMYSIPDKFQFKLEEPFLHEKLFIGSQYGWLIVLDQHCEPFLFNPLTGESIPLPSITTLLTVRPCHSITGDIVSYFAIIYCFIEDSSPFSYYTHEDYLREITFKKVVISSNPSVVSSNFVAAALVGLVSDLVGVGPDKGTWNLLREEELYMDIMFR</sequence>
<dbReference type="AlphaFoldDB" id="A0A833VAD6"/>
<dbReference type="EMBL" id="SWLB01000013">
    <property type="protein sequence ID" value="KAF3330791.1"/>
    <property type="molecule type" value="Genomic_DNA"/>
</dbReference>
<dbReference type="Pfam" id="PF03478">
    <property type="entry name" value="Beta-prop_KIB1-4"/>
    <property type="match status" value="1"/>
</dbReference>
<gene>
    <name evidence="2" type="ORF">FCM35_KLT04145</name>
</gene>
<protein>
    <recommendedName>
        <fullName evidence="1">KIB1-4 beta-propeller domain-containing protein</fullName>
    </recommendedName>
</protein>
<dbReference type="OrthoDB" id="689678at2759"/>
<feature type="domain" description="KIB1-4 beta-propeller" evidence="1">
    <location>
        <begin position="13"/>
        <end position="166"/>
    </location>
</feature>
<organism evidence="2 3">
    <name type="scientific">Carex littledalei</name>
    <dbReference type="NCBI Taxonomy" id="544730"/>
    <lineage>
        <taxon>Eukaryota</taxon>
        <taxon>Viridiplantae</taxon>
        <taxon>Streptophyta</taxon>
        <taxon>Embryophyta</taxon>
        <taxon>Tracheophyta</taxon>
        <taxon>Spermatophyta</taxon>
        <taxon>Magnoliopsida</taxon>
        <taxon>Liliopsida</taxon>
        <taxon>Poales</taxon>
        <taxon>Cyperaceae</taxon>
        <taxon>Cyperoideae</taxon>
        <taxon>Cariceae</taxon>
        <taxon>Carex</taxon>
        <taxon>Carex subgen. Euthyceras</taxon>
    </lineage>
</organism>
<evidence type="ECO:0000259" key="1">
    <source>
        <dbReference type="Pfam" id="PF03478"/>
    </source>
</evidence>
<reference evidence="2" key="1">
    <citation type="submission" date="2020-01" db="EMBL/GenBank/DDBJ databases">
        <title>Genome sequence of Kobresia littledalei, the first chromosome-level genome in the family Cyperaceae.</title>
        <authorList>
            <person name="Qu G."/>
        </authorList>
    </citation>
    <scope>NUCLEOTIDE SEQUENCE</scope>
    <source>
        <strain evidence="2">C.B.Clarke</strain>
        <tissue evidence="2">Leaf</tissue>
    </source>
</reference>
<name>A0A833VAD6_9POAL</name>
<comment type="caution">
    <text evidence="2">The sequence shown here is derived from an EMBL/GenBank/DDBJ whole genome shotgun (WGS) entry which is preliminary data.</text>
</comment>
<evidence type="ECO:0000313" key="2">
    <source>
        <dbReference type="EMBL" id="KAF3330791.1"/>
    </source>
</evidence>